<evidence type="ECO:0000313" key="10">
    <source>
        <dbReference type="EMBL" id="AIH03651.1"/>
    </source>
</evidence>
<dbReference type="HOGENOM" id="CLU_000445_0_6_0"/>
<dbReference type="PROSITE" id="PS00688">
    <property type="entry name" value="SIGMA54_INTERACT_3"/>
    <property type="match status" value="1"/>
</dbReference>
<evidence type="ECO:0000256" key="4">
    <source>
        <dbReference type="ARBA" id="ARBA00023012"/>
    </source>
</evidence>
<dbReference type="SMART" id="SM00382">
    <property type="entry name" value="AAA"/>
    <property type="match status" value="1"/>
</dbReference>
<dbReference type="EMBL" id="CP008796">
    <property type="protein sequence ID" value="AIH03651.1"/>
    <property type="molecule type" value="Genomic_DNA"/>
</dbReference>
<dbReference type="OrthoDB" id="9763792at2"/>
<dbReference type="SUPFAM" id="SSF52172">
    <property type="entry name" value="CheY-like"/>
    <property type="match status" value="1"/>
</dbReference>
<organism evidence="10 11">
    <name type="scientific">Thermodesulfobacterium commune DSM 2178</name>
    <dbReference type="NCBI Taxonomy" id="289377"/>
    <lineage>
        <taxon>Bacteria</taxon>
        <taxon>Pseudomonadati</taxon>
        <taxon>Thermodesulfobacteriota</taxon>
        <taxon>Thermodesulfobacteria</taxon>
        <taxon>Thermodesulfobacteriales</taxon>
        <taxon>Thermodesulfobacteriaceae</taxon>
        <taxon>Thermodesulfobacterium</taxon>
    </lineage>
</organism>
<feature type="domain" description="Response regulatory" evidence="9">
    <location>
        <begin position="6"/>
        <end position="120"/>
    </location>
</feature>
<dbReference type="Pfam" id="PF02954">
    <property type="entry name" value="HTH_8"/>
    <property type="match status" value="1"/>
</dbReference>
<dbReference type="PROSITE" id="PS50110">
    <property type="entry name" value="RESPONSE_REGULATORY"/>
    <property type="match status" value="1"/>
</dbReference>
<dbReference type="eggNOG" id="COG2204">
    <property type="taxonomic scope" value="Bacteria"/>
</dbReference>
<dbReference type="PaxDb" id="289377-HL41_01815"/>
<dbReference type="FunFam" id="3.40.50.2300:FF:000018">
    <property type="entry name" value="DNA-binding transcriptional regulator NtrC"/>
    <property type="match status" value="1"/>
</dbReference>
<evidence type="ECO:0000256" key="6">
    <source>
        <dbReference type="ARBA" id="ARBA00023163"/>
    </source>
</evidence>
<dbReference type="PROSITE" id="PS50045">
    <property type="entry name" value="SIGMA54_INTERACT_4"/>
    <property type="match status" value="1"/>
</dbReference>
<dbReference type="InterPro" id="IPR002197">
    <property type="entry name" value="HTH_Fis"/>
</dbReference>
<keyword evidence="2" id="KW-0547">Nucleotide-binding</keyword>
<dbReference type="RefSeq" id="WP_022855019.1">
    <property type="nucleotide sequence ID" value="NZ_CP008796.1"/>
</dbReference>
<keyword evidence="4" id="KW-0902">Two-component regulatory system</keyword>
<dbReference type="FunFam" id="3.40.50.300:FF:000006">
    <property type="entry name" value="DNA-binding transcriptional regulator NtrC"/>
    <property type="match status" value="1"/>
</dbReference>
<dbReference type="Pfam" id="PF00072">
    <property type="entry name" value="Response_reg"/>
    <property type="match status" value="1"/>
</dbReference>
<dbReference type="InterPro" id="IPR002078">
    <property type="entry name" value="Sigma_54_int"/>
</dbReference>
<reference evidence="10 11" key="1">
    <citation type="journal article" date="2015" name="Genome Announc.">
        <title>Genome Sequence of a Sulfate-Reducing Thermophilic Bacterium, Thermodesulfobacterium commune DSM 2178T (Phylum Thermodesulfobacteria).</title>
        <authorList>
            <person name="Bhatnagar S."/>
            <person name="Badger J.H."/>
            <person name="Madupu R."/>
            <person name="Khouri H.M."/>
            <person name="O'Connor E.M."/>
            <person name="Robb F.T."/>
            <person name="Ward N.L."/>
            <person name="Eisen J.A."/>
        </authorList>
    </citation>
    <scope>NUCLEOTIDE SEQUENCE [LARGE SCALE GENOMIC DNA]</scope>
    <source>
        <strain evidence="10 11">DSM 2178</strain>
    </source>
</reference>
<dbReference type="Gene3D" id="1.10.8.60">
    <property type="match status" value="1"/>
</dbReference>
<protein>
    <submittedName>
        <fullName evidence="10">Fis family transcriptional regulator</fullName>
    </submittedName>
</protein>
<dbReference type="InterPro" id="IPR027417">
    <property type="entry name" value="P-loop_NTPase"/>
</dbReference>
<evidence type="ECO:0000256" key="7">
    <source>
        <dbReference type="PROSITE-ProRule" id="PRU00169"/>
    </source>
</evidence>
<keyword evidence="3" id="KW-0067">ATP-binding</keyword>
<dbReference type="InterPro" id="IPR058031">
    <property type="entry name" value="AAA_lid_NorR"/>
</dbReference>
<dbReference type="Pfam" id="PF25601">
    <property type="entry name" value="AAA_lid_14"/>
    <property type="match status" value="1"/>
</dbReference>
<dbReference type="SUPFAM" id="SSF52540">
    <property type="entry name" value="P-loop containing nucleoside triphosphate hydrolases"/>
    <property type="match status" value="1"/>
</dbReference>
<evidence type="ECO:0000259" key="9">
    <source>
        <dbReference type="PROSITE" id="PS50110"/>
    </source>
</evidence>
<dbReference type="Proteomes" id="UP000028481">
    <property type="component" value="Chromosome"/>
</dbReference>
<dbReference type="Gene3D" id="3.40.50.2300">
    <property type="match status" value="1"/>
</dbReference>
<sequence length="465" mass="53167">MRYKGRILVVDDEIDIREGLSIFFQKEGYQVDNAENKKEALEHFSKKEYDVVFLDLKLPDGNGLDLLKEFLEINYESQIIVISAYGNIETAVSAIKMGAFDFLEKPFSVYQAKVAVEKAIEKKKLLLENLYLKLSLKEKEEKINFVGEDPKIKQILEKAKIIASTDCTVLITGESGTGKGLLAKKIHEMDLVYKGPFVCVDCGAVVPTLFESELFGHAKGAFTGAQQAKIGKIEFAQGGVLFLDEIANIPLDLQAKLLKVVEEKEFSPVGSLKVIKANVRIIAATNKDLKEEVKKGTFREDLYYRLNVVNLHLPPLRERKGDILLLANYFLKYFCEKYKKPMKIFSPKVLSLFMDYHWPGNIRELKNLIERLVIFSTKEEITEKDLLLAEFEPLVKEKRTEELTKELVTSNGEEIVPVEEIEKQYIIKVLKQLNWNKSLAAKKLGIDRKTLTLKLKKWGYDKQLF</sequence>
<evidence type="ECO:0000313" key="11">
    <source>
        <dbReference type="Proteomes" id="UP000028481"/>
    </source>
</evidence>
<evidence type="ECO:0000259" key="8">
    <source>
        <dbReference type="PROSITE" id="PS50045"/>
    </source>
</evidence>
<evidence type="ECO:0000256" key="1">
    <source>
        <dbReference type="ARBA" id="ARBA00022553"/>
    </source>
</evidence>
<dbReference type="InterPro" id="IPR001789">
    <property type="entry name" value="Sig_transdc_resp-reg_receiver"/>
</dbReference>
<dbReference type="GO" id="GO:0043565">
    <property type="term" value="F:sequence-specific DNA binding"/>
    <property type="evidence" value="ECO:0007669"/>
    <property type="project" value="InterPro"/>
</dbReference>
<dbReference type="KEGG" id="tcm:HL41_01815"/>
<dbReference type="PROSITE" id="PS00675">
    <property type="entry name" value="SIGMA54_INTERACT_1"/>
    <property type="match status" value="1"/>
</dbReference>
<evidence type="ECO:0000256" key="5">
    <source>
        <dbReference type="ARBA" id="ARBA00023015"/>
    </source>
</evidence>
<keyword evidence="1 7" id="KW-0597">Phosphoprotein</keyword>
<dbReference type="PRINTS" id="PR01590">
    <property type="entry name" value="HTHFIS"/>
</dbReference>
<gene>
    <name evidence="10" type="ORF">HL41_01815</name>
</gene>
<dbReference type="SMART" id="SM00448">
    <property type="entry name" value="REC"/>
    <property type="match status" value="1"/>
</dbReference>
<proteinExistence type="predicted"/>
<dbReference type="Gene3D" id="1.10.10.60">
    <property type="entry name" value="Homeodomain-like"/>
    <property type="match status" value="1"/>
</dbReference>
<dbReference type="SUPFAM" id="SSF46689">
    <property type="entry name" value="Homeodomain-like"/>
    <property type="match status" value="1"/>
</dbReference>
<dbReference type="PANTHER" id="PTHR32071:SF119">
    <property type="entry name" value="SIGMA L-DEPENDENT TRANSCRIPTIONAL REGULATOR YPLP-RELATED"/>
    <property type="match status" value="1"/>
</dbReference>
<evidence type="ECO:0000256" key="3">
    <source>
        <dbReference type="ARBA" id="ARBA00022840"/>
    </source>
</evidence>
<dbReference type="InterPro" id="IPR025662">
    <property type="entry name" value="Sigma_54_int_dom_ATP-bd_1"/>
</dbReference>
<keyword evidence="6" id="KW-0804">Transcription</keyword>
<dbReference type="Pfam" id="PF00158">
    <property type="entry name" value="Sigma54_activat"/>
    <property type="match status" value="1"/>
</dbReference>
<dbReference type="PANTHER" id="PTHR32071">
    <property type="entry name" value="TRANSCRIPTIONAL REGULATORY PROTEIN"/>
    <property type="match status" value="1"/>
</dbReference>
<dbReference type="GO" id="GO:0000160">
    <property type="term" value="P:phosphorelay signal transduction system"/>
    <property type="evidence" value="ECO:0007669"/>
    <property type="project" value="UniProtKB-KW"/>
</dbReference>
<accession>A0A075WS28</accession>
<dbReference type="AlphaFoldDB" id="A0A075WS28"/>
<feature type="domain" description="Sigma-54 factor interaction" evidence="8">
    <location>
        <begin position="145"/>
        <end position="374"/>
    </location>
</feature>
<keyword evidence="5" id="KW-0805">Transcription regulation</keyword>
<dbReference type="CDD" id="cd00009">
    <property type="entry name" value="AAA"/>
    <property type="match status" value="1"/>
</dbReference>
<keyword evidence="11" id="KW-1185">Reference proteome</keyword>
<dbReference type="InterPro" id="IPR025944">
    <property type="entry name" value="Sigma_54_int_dom_CS"/>
</dbReference>
<dbReference type="InterPro" id="IPR011006">
    <property type="entry name" value="CheY-like_superfamily"/>
</dbReference>
<feature type="modified residue" description="4-aspartylphosphate" evidence="7">
    <location>
        <position position="55"/>
    </location>
</feature>
<dbReference type="GO" id="GO:0006355">
    <property type="term" value="P:regulation of DNA-templated transcription"/>
    <property type="evidence" value="ECO:0007669"/>
    <property type="project" value="InterPro"/>
</dbReference>
<dbReference type="STRING" id="289377.HL41_01815"/>
<dbReference type="GO" id="GO:0005524">
    <property type="term" value="F:ATP binding"/>
    <property type="evidence" value="ECO:0007669"/>
    <property type="project" value="UniProtKB-KW"/>
</dbReference>
<name>A0A075WS28_9BACT</name>
<dbReference type="Gene3D" id="3.40.50.300">
    <property type="entry name" value="P-loop containing nucleotide triphosphate hydrolases"/>
    <property type="match status" value="1"/>
</dbReference>
<dbReference type="InterPro" id="IPR009057">
    <property type="entry name" value="Homeodomain-like_sf"/>
</dbReference>
<dbReference type="InterPro" id="IPR003593">
    <property type="entry name" value="AAA+_ATPase"/>
</dbReference>
<evidence type="ECO:0000256" key="2">
    <source>
        <dbReference type="ARBA" id="ARBA00022741"/>
    </source>
</evidence>